<protein>
    <submittedName>
        <fullName evidence="2">Uncharacterized protein</fullName>
    </submittedName>
</protein>
<reference evidence="2 3" key="1">
    <citation type="submission" date="2019-07" db="EMBL/GenBank/DDBJ databases">
        <title>Genomic Encyclopedia of Archaeal and Bacterial Type Strains, Phase II (KMG-II): from individual species to whole genera.</title>
        <authorList>
            <person name="Goeker M."/>
        </authorList>
    </citation>
    <scope>NUCLEOTIDE SEQUENCE [LARGE SCALE GENOMIC DNA]</scope>
    <source>
        <strain evidence="2 3">ATCC BAA-252</strain>
    </source>
</reference>
<keyword evidence="3" id="KW-1185">Reference proteome</keyword>
<sequence>MWQRYFKPGGRLYVGALCVLTVLTAEAATFGLGLTTFVMLFPIVALISGIETILTKSAQQPALKGMVTLSLSIVFSAAVSAALCAGVLAAVWAQSIVFS</sequence>
<feature type="transmembrane region" description="Helical" evidence="1">
    <location>
        <begin position="66"/>
        <end position="93"/>
    </location>
</feature>
<evidence type="ECO:0000313" key="3">
    <source>
        <dbReference type="Proteomes" id="UP000320593"/>
    </source>
</evidence>
<proteinExistence type="predicted"/>
<gene>
    <name evidence="2" type="ORF">JM93_00951</name>
</gene>
<evidence type="ECO:0000313" key="2">
    <source>
        <dbReference type="EMBL" id="TWI93394.1"/>
    </source>
</evidence>
<feature type="transmembrane region" description="Helical" evidence="1">
    <location>
        <begin position="37"/>
        <end position="54"/>
    </location>
</feature>
<dbReference type="Proteomes" id="UP000320593">
    <property type="component" value="Unassembled WGS sequence"/>
</dbReference>
<organism evidence="2 3">
    <name type="scientific">Roseibium hamelinense</name>
    <dbReference type="NCBI Taxonomy" id="150831"/>
    <lineage>
        <taxon>Bacteria</taxon>
        <taxon>Pseudomonadati</taxon>
        <taxon>Pseudomonadota</taxon>
        <taxon>Alphaproteobacteria</taxon>
        <taxon>Hyphomicrobiales</taxon>
        <taxon>Stappiaceae</taxon>
        <taxon>Roseibium</taxon>
    </lineage>
</organism>
<keyword evidence="1" id="KW-0812">Transmembrane</keyword>
<accession>A0A562TJ42</accession>
<comment type="caution">
    <text evidence="2">The sequence shown here is derived from an EMBL/GenBank/DDBJ whole genome shotgun (WGS) entry which is preliminary data.</text>
</comment>
<dbReference type="RefSeq" id="WP_145340853.1">
    <property type="nucleotide sequence ID" value="NZ_SMLY01000062.1"/>
</dbReference>
<dbReference type="AlphaFoldDB" id="A0A562TJ42"/>
<evidence type="ECO:0000256" key="1">
    <source>
        <dbReference type="SAM" id="Phobius"/>
    </source>
</evidence>
<name>A0A562TJ42_9HYPH</name>
<keyword evidence="1" id="KW-1133">Transmembrane helix</keyword>
<keyword evidence="1" id="KW-0472">Membrane</keyword>
<dbReference type="EMBL" id="VLLF01000001">
    <property type="protein sequence ID" value="TWI93394.1"/>
    <property type="molecule type" value="Genomic_DNA"/>
</dbReference>